<evidence type="ECO:0000256" key="2">
    <source>
        <dbReference type="ARBA" id="ARBA00023445"/>
    </source>
</evidence>
<dbReference type="SUPFAM" id="SSF51735">
    <property type="entry name" value="NAD(P)-binding Rossmann-fold domains"/>
    <property type="match status" value="1"/>
</dbReference>
<evidence type="ECO:0000313" key="4">
    <source>
        <dbReference type="EMBL" id="TVY38035.1"/>
    </source>
</evidence>
<evidence type="ECO:0000256" key="1">
    <source>
        <dbReference type="ARBA" id="ARBA00023002"/>
    </source>
</evidence>
<dbReference type="InterPro" id="IPR050425">
    <property type="entry name" value="NAD(P)_dehydrat-like"/>
</dbReference>
<name>A0A8H8RM20_9HELO</name>
<organism evidence="4 5">
    <name type="scientific">Lachnellula occidentalis</name>
    <dbReference type="NCBI Taxonomy" id="215460"/>
    <lineage>
        <taxon>Eukaryota</taxon>
        <taxon>Fungi</taxon>
        <taxon>Dikarya</taxon>
        <taxon>Ascomycota</taxon>
        <taxon>Pezizomycotina</taxon>
        <taxon>Leotiomycetes</taxon>
        <taxon>Helotiales</taxon>
        <taxon>Lachnaceae</taxon>
        <taxon>Lachnellula</taxon>
    </lineage>
</organism>
<accession>A0A8H8RM20</accession>
<dbReference type="AlphaFoldDB" id="A0A8H8RM20"/>
<gene>
    <name evidence="4" type="primary">YDR541C</name>
    <name evidence="4" type="ORF">LOCC1_G007136</name>
</gene>
<keyword evidence="5" id="KW-1185">Reference proteome</keyword>
<dbReference type="OrthoDB" id="2735536at2759"/>
<dbReference type="PANTHER" id="PTHR10366">
    <property type="entry name" value="NAD DEPENDENT EPIMERASE/DEHYDRATASE"/>
    <property type="match status" value="1"/>
</dbReference>
<dbReference type="InterPro" id="IPR001509">
    <property type="entry name" value="Epimerase_deHydtase"/>
</dbReference>
<feature type="domain" description="NAD-dependent epimerase/dehydratase" evidence="3">
    <location>
        <begin position="10"/>
        <end position="207"/>
    </location>
</feature>
<comment type="caution">
    <text evidence="4">The sequence shown here is derived from an EMBL/GenBank/DDBJ whole genome shotgun (WGS) entry which is preliminary data.</text>
</comment>
<dbReference type="GO" id="GO:0016616">
    <property type="term" value="F:oxidoreductase activity, acting on the CH-OH group of donors, NAD or NADP as acceptor"/>
    <property type="evidence" value="ECO:0007669"/>
    <property type="project" value="TreeGrafter"/>
</dbReference>
<dbReference type="Pfam" id="PF01370">
    <property type="entry name" value="Epimerase"/>
    <property type="match status" value="1"/>
</dbReference>
<dbReference type="Proteomes" id="UP000443090">
    <property type="component" value="Unassembled WGS sequence"/>
</dbReference>
<reference evidence="4 5" key="1">
    <citation type="submission" date="2018-05" db="EMBL/GenBank/DDBJ databases">
        <title>Genome sequencing and assembly of the regulated plant pathogen Lachnellula willkommii and related sister species for the development of diagnostic species identification markers.</title>
        <authorList>
            <person name="Giroux E."/>
            <person name="Bilodeau G."/>
        </authorList>
    </citation>
    <scope>NUCLEOTIDE SEQUENCE [LARGE SCALE GENOMIC DNA]</scope>
    <source>
        <strain evidence="4 5">CBS 160.35</strain>
    </source>
</reference>
<dbReference type="PANTHER" id="PTHR10366:SF579">
    <property type="entry name" value="3-BETA HYDROXYSTEROID DEHYDROGENASE_ISOMERASE FAMILY PROTEIN (AFU_ORTHOLOGUE AFUA_3G02250)"/>
    <property type="match status" value="1"/>
</dbReference>
<dbReference type="CDD" id="cd05227">
    <property type="entry name" value="AR_SDR_e"/>
    <property type="match status" value="1"/>
</dbReference>
<protein>
    <submittedName>
        <fullName evidence="4">Uncharacterized oxidoreductase</fullName>
    </submittedName>
</protein>
<proteinExistence type="inferred from homology"/>
<evidence type="ECO:0000313" key="5">
    <source>
        <dbReference type="Proteomes" id="UP000443090"/>
    </source>
</evidence>
<dbReference type="Gene3D" id="3.40.50.720">
    <property type="entry name" value="NAD(P)-binding Rossmann-like Domain"/>
    <property type="match status" value="1"/>
</dbReference>
<dbReference type="InterPro" id="IPR036291">
    <property type="entry name" value="NAD(P)-bd_dom_sf"/>
</dbReference>
<comment type="similarity">
    <text evidence="2">Belongs to the NAD(P)-dependent epimerase/dehydratase family. Dihydroflavonol-4-reductase subfamily.</text>
</comment>
<dbReference type="EMBL" id="QGMI01000645">
    <property type="protein sequence ID" value="TVY38035.1"/>
    <property type="molecule type" value="Genomic_DNA"/>
</dbReference>
<keyword evidence="1" id="KW-0560">Oxidoreductase</keyword>
<evidence type="ECO:0000259" key="3">
    <source>
        <dbReference type="Pfam" id="PF01370"/>
    </source>
</evidence>
<sequence>MGSIQPPQRILVTGANGFIGAHCVANLLSDGFQVVGTVRNEDKAQKVAKQHSFNPALSLSIVPDVTDPHAFDIAIQGCNGVLHLASPFGYTYTDFEKELLIPSINGTRSICNAASKTPSVQRVVITSSFAAVFDASAGPSPDRVYTEKDWSPLTYDMGKNGTATPVAYRASKVLAEKTAWDFLEQEKPHWDLVTLCPGMVFGPLFPGTIDKLKDLNTSNGLVWGLFDADNIPETKAPLWTSITALARAHTLALTTKKAGNERFLVLSGEFDNQELADIIHASTSIPPAIKVRVPVGEKGGRHKEKSFTADSSKVAEVLDLDLKRRDKSLEETVVALVQQLLALEQETL</sequence>